<dbReference type="InterPro" id="IPR002912">
    <property type="entry name" value="ACT_dom"/>
</dbReference>
<name>A0AAU8DQA4_9ACTN</name>
<evidence type="ECO:0000256" key="9">
    <source>
        <dbReference type="RuleBase" id="RU361254"/>
    </source>
</evidence>
<dbReference type="AlphaFoldDB" id="A0AAU8DQA4"/>
<organism evidence="12">
    <name type="scientific">Nakamurella sp. A5-74</name>
    <dbReference type="NCBI Taxonomy" id="3158264"/>
    <lineage>
        <taxon>Bacteria</taxon>
        <taxon>Bacillati</taxon>
        <taxon>Actinomycetota</taxon>
        <taxon>Actinomycetes</taxon>
        <taxon>Nakamurellales</taxon>
        <taxon>Nakamurellaceae</taxon>
        <taxon>Nakamurella</taxon>
    </lineage>
</organism>
<evidence type="ECO:0000256" key="2">
    <source>
        <dbReference type="ARBA" id="ARBA00013147"/>
    </source>
</evidence>
<comment type="pathway">
    <text evidence="1 9">Amino-acid biosynthesis; L-phenylalanine biosynthesis; phenylpyruvate from prephenate: step 1/1.</text>
</comment>
<reference evidence="12" key="1">
    <citation type="submission" date="2024-05" db="EMBL/GenBank/DDBJ databases">
        <authorList>
            <person name="Cai S.Y."/>
            <person name="Jin L.M."/>
            <person name="Li H.R."/>
        </authorList>
    </citation>
    <scope>NUCLEOTIDE SEQUENCE</scope>
    <source>
        <strain evidence="12">A5-74</strain>
    </source>
</reference>
<feature type="domain" description="Prephenate dehydratase" evidence="10">
    <location>
        <begin position="4"/>
        <end position="184"/>
    </location>
</feature>
<evidence type="ECO:0000256" key="3">
    <source>
        <dbReference type="ARBA" id="ARBA00021872"/>
    </source>
</evidence>
<dbReference type="CDD" id="cd04905">
    <property type="entry name" value="ACT_CM-PDT"/>
    <property type="match status" value="1"/>
</dbReference>
<accession>A0AAU8DQA4</accession>
<dbReference type="PROSITE" id="PS00858">
    <property type="entry name" value="PREPHENATE_DEHYDR_2"/>
    <property type="match status" value="1"/>
</dbReference>
<dbReference type="RefSeq" id="WP_353649959.1">
    <property type="nucleotide sequence ID" value="NZ_CP159218.1"/>
</dbReference>
<proteinExistence type="predicted"/>
<keyword evidence="7 9" id="KW-0456">Lyase</keyword>
<keyword evidence="5 9" id="KW-0057">Aromatic amino acid biosynthesis</keyword>
<dbReference type="GO" id="GO:0004664">
    <property type="term" value="F:prephenate dehydratase activity"/>
    <property type="evidence" value="ECO:0007669"/>
    <property type="project" value="UniProtKB-UniRule"/>
</dbReference>
<evidence type="ECO:0000256" key="7">
    <source>
        <dbReference type="ARBA" id="ARBA00023239"/>
    </source>
</evidence>
<dbReference type="Pfam" id="PF01842">
    <property type="entry name" value="ACT"/>
    <property type="match status" value="1"/>
</dbReference>
<evidence type="ECO:0000256" key="1">
    <source>
        <dbReference type="ARBA" id="ARBA00004741"/>
    </source>
</evidence>
<evidence type="ECO:0000256" key="5">
    <source>
        <dbReference type="ARBA" id="ARBA00023141"/>
    </source>
</evidence>
<gene>
    <name evidence="9 12" type="primary">pheA</name>
    <name evidence="12" type="ORF">ABLG96_03065</name>
</gene>
<sequence length="278" mass="29496">MRESWTYLGPEGTFTELAALSLRDRSPADVGLVPVVSVPAALEAVRSGAAAAAVVPLENSVEGIIALTQDELIHGPPLVIAAEAYVPIRFDLLVRKGFPAVDIRTIGSHPHGHAQVRDHLSRHFPDAEAVLTTSTAAAAAQVAEGLLDGAVCAPAAGRHHGLVAVAEDIGTGSAPITRFVQLRSADHHPPSSGTDRTSLVVTVPNVPGSLVGLLTELADRGVNLTRIESRPTRELMGEYLFILDADGHADDEPLRELLERLQRRGVLLRFLGSYPRGQ</sequence>
<feature type="domain" description="ACT" evidence="11">
    <location>
        <begin position="198"/>
        <end position="275"/>
    </location>
</feature>
<dbReference type="GO" id="GO:0005737">
    <property type="term" value="C:cytoplasm"/>
    <property type="evidence" value="ECO:0007669"/>
    <property type="project" value="TreeGrafter"/>
</dbReference>
<evidence type="ECO:0000256" key="6">
    <source>
        <dbReference type="ARBA" id="ARBA00023222"/>
    </source>
</evidence>
<keyword evidence="6 9" id="KW-0584">Phenylalanine biosynthesis</keyword>
<dbReference type="EC" id="4.2.1.51" evidence="2 9"/>
<dbReference type="PROSITE" id="PS51671">
    <property type="entry name" value="ACT"/>
    <property type="match status" value="1"/>
</dbReference>
<protein>
    <recommendedName>
        <fullName evidence="3 9">Prephenate dehydratase</fullName>
        <shortName evidence="9">PDT</shortName>
        <ecNumber evidence="2 9">4.2.1.51</ecNumber>
    </recommendedName>
</protein>
<dbReference type="NCBIfam" id="NF008865">
    <property type="entry name" value="PRK11898.1"/>
    <property type="match status" value="1"/>
</dbReference>
<dbReference type="Pfam" id="PF00800">
    <property type="entry name" value="PDT"/>
    <property type="match status" value="1"/>
</dbReference>
<evidence type="ECO:0000313" key="12">
    <source>
        <dbReference type="EMBL" id="XCG64346.1"/>
    </source>
</evidence>
<dbReference type="PANTHER" id="PTHR21022">
    <property type="entry name" value="PREPHENATE DEHYDRATASE P PROTEIN"/>
    <property type="match status" value="1"/>
</dbReference>
<dbReference type="Gene3D" id="3.30.70.260">
    <property type="match status" value="1"/>
</dbReference>
<dbReference type="InterPro" id="IPR018528">
    <property type="entry name" value="Preph_deHydtase_CS"/>
</dbReference>
<evidence type="ECO:0000256" key="8">
    <source>
        <dbReference type="ARBA" id="ARBA00047848"/>
    </source>
</evidence>
<dbReference type="InterPro" id="IPR045865">
    <property type="entry name" value="ACT-like_dom_sf"/>
</dbReference>
<evidence type="ECO:0000259" key="10">
    <source>
        <dbReference type="PROSITE" id="PS51171"/>
    </source>
</evidence>
<keyword evidence="4 9" id="KW-0028">Amino-acid biosynthesis</keyword>
<dbReference type="FunFam" id="3.30.70.260:FF:000012">
    <property type="entry name" value="Prephenate dehydratase"/>
    <property type="match status" value="1"/>
</dbReference>
<evidence type="ECO:0000259" key="11">
    <source>
        <dbReference type="PROSITE" id="PS51671"/>
    </source>
</evidence>
<dbReference type="InterPro" id="IPR001086">
    <property type="entry name" value="Preph_deHydtase"/>
</dbReference>
<dbReference type="GO" id="GO:0009094">
    <property type="term" value="P:L-phenylalanine biosynthetic process"/>
    <property type="evidence" value="ECO:0007669"/>
    <property type="project" value="UniProtKB-KW"/>
</dbReference>
<dbReference type="PANTHER" id="PTHR21022:SF19">
    <property type="entry name" value="PREPHENATE DEHYDRATASE-RELATED"/>
    <property type="match status" value="1"/>
</dbReference>
<dbReference type="SUPFAM" id="SSF55021">
    <property type="entry name" value="ACT-like"/>
    <property type="match status" value="1"/>
</dbReference>
<dbReference type="PROSITE" id="PS51171">
    <property type="entry name" value="PREPHENATE_DEHYDR_3"/>
    <property type="match status" value="1"/>
</dbReference>
<dbReference type="EMBL" id="CP159218">
    <property type="protein sequence ID" value="XCG64346.1"/>
    <property type="molecule type" value="Genomic_DNA"/>
</dbReference>
<dbReference type="SUPFAM" id="SSF53850">
    <property type="entry name" value="Periplasmic binding protein-like II"/>
    <property type="match status" value="1"/>
</dbReference>
<dbReference type="Gene3D" id="3.40.190.10">
    <property type="entry name" value="Periplasmic binding protein-like II"/>
    <property type="match status" value="2"/>
</dbReference>
<comment type="catalytic activity">
    <reaction evidence="8 9">
        <text>prephenate + H(+) = 3-phenylpyruvate + CO2 + H2O</text>
        <dbReference type="Rhea" id="RHEA:21648"/>
        <dbReference type="ChEBI" id="CHEBI:15377"/>
        <dbReference type="ChEBI" id="CHEBI:15378"/>
        <dbReference type="ChEBI" id="CHEBI:16526"/>
        <dbReference type="ChEBI" id="CHEBI:18005"/>
        <dbReference type="ChEBI" id="CHEBI:29934"/>
        <dbReference type="EC" id="4.2.1.51"/>
    </reaction>
</comment>
<evidence type="ECO:0000256" key="4">
    <source>
        <dbReference type="ARBA" id="ARBA00022605"/>
    </source>
</evidence>